<reference evidence="1" key="1">
    <citation type="journal article" date="2012" name="Proc. Natl. Acad. Sci. U.S.A.">
        <title>Antigenic diversity is generated by distinct evolutionary mechanisms in African trypanosome species.</title>
        <authorList>
            <person name="Jackson A.P."/>
            <person name="Berry A."/>
            <person name="Aslett M."/>
            <person name="Allison H.C."/>
            <person name="Burton P."/>
            <person name="Vavrova-Anderson J."/>
            <person name="Brown R."/>
            <person name="Browne H."/>
            <person name="Corton N."/>
            <person name="Hauser H."/>
            <person name="Gamble J."/>
            <person name="Gilderthorp R."/>
            <person name="Marcello L."/>
            <person name="McQuillan J."/>
            <person name="Otto T.D."/>
            <person name="Quail M.A."/>
            <person name="Sanders M.J."/>
            <person name="van Tonder A."/>
            <person name="Ginger M.L."/>
            <person name="Field M.C."/>
            <person name="Barry J.D."/>
            <person name="Hertz-Fowler C."/>
            <person name="Berriman M."/>
        </authorList>
    </citation>
    <scope>NUCLEOTIDE SEQUENCE</scope>
    <source>
        <strain evidence="1">Y486</strain>
    </source>
</reference>
<proteinExistence type="predicted"/>
<sequence length="284" mass="32987">MHIHETIPVLIIDPSAPTVPPVRRHIEDRTLYAYRNMGFALTHNHPALSGASQHPVVMENINQLRLYHSHNYVYHLLLRRTYNVRTFQTALGIIADSNEPFTDLNQLLDTRPFAYRHTAADRELMRDCCKQLDAPYSPPQHMRFDGLMASPQASAFVTSCDTLTEDFVNNFARTAYYTYQLYQHLTNTRFVSAWEQIYGPLKSNTLRAVLLYVGVGPQEFPETPIDAVAQRSLRELASRFTTRVEPPPAERIQELIAKSAWPAVRRHRVRLLVRWGMRYFMLRY</sequence>
<dbReference type="VEuPathDB" id="TriTrypDB:TvY486_1008560"/>
<protein>
    <submittedName>
        <fullName evidence="1">Uncharacterized protein</fullName>
    </submittedName>
</protein>
<dbReference type="EMBL" id="HE573026">
    <property type="protein sequence ID" value="CCC51810.1"/>
    <property type="molecule type" value="Genomic_DNA"/>
</dbReference>
<dbReference type="AlphaFoldDB" id="G0U7F2"/>
<evidence type="ECO:0000313" key="1">
    <source>
        <dbReference type="EMBL" id="CCC51810.1"/>
    </source>
</evidence>
<organism evidence="1">
    <name type="scientific">Trypanosoma vivax (strain Y486)</name>
    <dbReference type="NCBI Taxonomy" id="1055687"/>
    <lineage>
        <taxon>Eukaryota</taxon>
        <taxon>Discoba</taxon>
        <taxon>Euglenozoa</taxon>
        <taxon>Kinetoplastea</taxon>
        <taxon>Metakinetoplastina</taxon>
        <taxon>Trypanosomatida</taxon>
        <taxon>Trypanosomatidae</taxon>
        <taxon>Trypanosoma</taxon>
        <taxon>Duttonella</taxon>
    </lineage>
</organism>
<gene>
    <name evidence="1" type="ORF">TVY486_1008560</name>
</gene>
<name>G0U7F2_TRYVY</name>
<accession>G0U7F2</accession>